<name>A0A6A6RFK6_9PEZI</name>
<dbReference type="Proteomes" id="UP000799750">
    <property type="component" value="Unassembled WGS sequence"/>
</dbReference>
<accession>A0A6A6RFK6</accession>
<evidence type="ECO:0000256" key="1">
    <source>
        <dbReference type="SAM" id="MobiDB-lite"/>
    </source>
</evidence>
<evidence type="ECO:0000313" key="3">
    <source>
        <dbReference type="Proteomes" id="UP000799750"/>
    </source>
</evidence>
<keyword evidence="3" id="KW-1185">Reference proteome</keyword>
<feature type="region of interest" description="Disordered" evidence="1">
    <location>
        <begin position="19"/>
        <end position="40"/>
    </location>
</feature>
<dbReference type="EMBL" id="MU004181">
    <property type="protein sequence ID" value="KAF2503254.1"/>
    <property type="molecule type" value="Genomic_DNA"/>
</dbReference>
<dbReference type="InterPro" id="IPR021833">
    <property type="entry name" value="DUF3425"/>
</dbReference>
<organism evidence="2 3">
    <name type="scientific">Lophium mytilinum</name>
    <dbReference type="NCBI Taxonomy" id="390894"/>
    <lineage>
        <taxon>Eukaryota</taxon>
        <taxon>Fungi</taxon>
        <taxon>Dikarya</taxon>
        <taxon>Ascomycota</taxon>
        <taxon>Pezizomycotina</taxon>
        <taxon>Dothideomycetes</taxon>
        <taxon>Pleosporomycetidae</taxon>
        <taxon>Mytilinidiales</taxon>
        <taxon>Mytilinidiaceae</taxon>
        <taxon>Lophium</taxon>
    </lineage>
</organism>
<protein>
    <submittedName>
        <fullName evidence="2">Uncharacterized protein</fullName>
    </submittedName>
</protein>
<reference evidence="2" key="1">
    <citation type="journal article" date="2020" name="Stud. Mycol.">
        <title>101 Dothideomycetes genomes: a test case for predicting lifestyles and emergence of pathogens.</title>
        <authorList>
            <person name="Haridas S."/>
            <person name="Albert R."/>
            <person name="Binder M."/>
            <person name="Bloem J."/>
            <person name="Labutti K."/>
            <person name="Salamov A."/>
            <person name="Andreopoulos B."/>
            <person name="Baker S."/>
            <person name="Barry K."/>
            <person name="Bills G."/>
            <person name="Bluhm B."/>
            <person name="Cannon C."/>
            <person name="Castanera R."/>
            <person name="Culley D."/>
            <person name="Daum C."/>
            <person name="Ezra D."/>
            <person name="Gonzalez J."/>
            <person name="Henrissat B."/>
            <person name="Kuo A."/>
            <person name="Liang C."/>
            <person name="Lipzen A."/>
            <person name="Lutzoni F."/>
            <person name="Magnuson J."/>
            <person name="Mondo S."/>
            <person name="Nolan M."/>
            <person name="Ohm R."/>
            <person name="Pangilinan J."/>
            <person name="Park H.-J."/>
            <person name="Ramirez L."/>
            <person name="Alfaro M."/>
            <person name="Sun H."/>
            <person name="Tritt A."/>
            <person name="Yoshinaga Y."/>
            <person name="Zwiers L.-H."/>
            <person name="Turgeon B."/>
            <person name="Goodwin S."/>
            <person name="Spatafora J."/>
            <person name="Crous P."/>
            <person name="Grigoriev I."/>
        </authorList>
    </citation>
    <scope>NUCLEOTIDE SEQUENCE</scope>
    <source>
        <strain evidence="2">CBS 269.34</strain>
    </source>
</reference>
<dbReference type="Pfam" id="PF11905">
    <property type="entry name" value="DUF3425"/>
    <property type="match status" value="1"/>
</dbReference>
<gene>
    <name evidence="2" type="ORF">BU16DRAFT_34341</name>
</gene>
<sequence length="418" mass="46496">MLIFLVRKDSDVLKRILNKPGGHKIDNPDADSPQTEGTEDIPFAPLETNASKNQITTNVFQDPLPGNFEVTGDTAQAFDAFLNNDRFFEEMNLVASSRHTGNVGANKRNDPTGMNNPSSGFSADSLYNLISGHQGPIIESNFLHNMLAQPEVATPGPQAKGRTHGSSLITLEAVIEEVLSTMKFHAIRDRLEIPRTTLSLSPEEIELFDSHTRTGVTSLAVRAFLKSTHLGGYTRVMGFTGLVENIMQWRMAPTSENRAKIPPPFTPTVLQQRFTDHHPAIDFLTWGDLRDQLLLYVNLSCVDLNKLLYDSVRCVVREFHHLQVAVPVLDTVAYIATTHSAVSTKATAVTNEIYGPGYGLKDERLMETVVDRIHKHGFDKLEERKLSPTFGVAYPFLDISNTVTKMPVVDYRSIQSCF</sequence>
<proteinExistence type="predicted"/>
<dbReference type="OrthoDB" id="10261951at2759"/>
<dbReference type="AlphaFoldDB" id="A0A6A6RFK6"/>
<evidence type="ECO:0000313" key="2">
    <source>
        <dbReference type="EMBL" id="KAF2503254.1"/>
    </source>
</evidence>